<comment type="caution">
    <text evidence="2">The sequence shown here is derived from an EMBL/GenBank/DDBJ whole genome shotgun (WGS) entry which is preliminary data.</text>
</comment>
<evidence type="ECO:0000256" key="1">
    <source>
        <dbReference type="SAM" id="Phobius"/>
    </source>
</evidence>
<organism evidence="2 3">
    <name type="scientific">Ensete ventricosum</name>
    <name type="common">Abyssinian banana</name>
    <name type="synonym">Musa ensete</name>
    <dbReference type="NCBI Taxonomy" id="4639"/>
    <lineage>
        <taxon>Eukaryota</taxon>
        <taxon>Viridiplantae</taxon>
        <taxon>Streptophyta</taxon>
        <taxon>Embryophyta</taxon>
        <taxon>Tracheophyta</taxon>
        <taxon>Spermatophyta</taxon>
        <taxon>Magnoliopsida</taxon>
        <taxon>Liliopsida</taxon>
        <taxon>Zingiberales</taxon>
        <taxon>Musaceae</taxon>
        <taxon>Ensete</taxon>
    </lineage>
</organism>
<dbReference type="InterPro" id="IPR021924">
    <property type="entry name" value="DUF3537"/>
</dbReference>
<dbReference type="Proteomes" id="UP000287651">
    <property type="component" value="Unassembled WGS sequence"/>
</dbReference>
<evidence type="ECO:0000313" key="3">
    <source>
        <dbReference type="Proteomes" id="UP000287651"/>
    </source>
</evidence>
<proteinExistence type="predicted"/>
<keyword evidence="1" id="KW-0472">Membrane</keyword>
<sequence>MVGGGILVEVTTCNSIEPLLSSKTSYERSLSRVGDELRSFRSCLRWMCVIQFDVKHTIVYWSLFLLLGIFVSTASHFVLSYVPTCHVHDVVVQLSFISAFDLFYFCLFAFVHRYSLHRFFFLDKMKLFFKNLNYICHYINDLL</sequence>
<keyword evidence="1" id="KW-1133">Transmembrane helix</keyword>
<dbReference type="PANTHER" id="PTHR31963">
    <property type="entry name" value="RAS GUANINE NUCLEOTIDE EXCHANGE FACTOR K"/>
    <property type="match status" value="1"/>
</dbReference>
<protein>
    <submittedName>
        <fullName evidence="2">Uncharacterized protein</fullName>
    </submittedName>
</protein>
<evidence type="ECO:0000313" key="2">
    <source>
        <dbReference type="EMBL" id="RRT65615.1"/>
    </source>
</evidence>
<gene>
    <name evidence="2" type="ORF">B296_00039934</name>
</gene>
<dbReference type="EMBL" id="AMZH03005751">
    <property type="protein sequence ID" value="RRT65615.1"/>
    <property type="molecule type" value="Genomic_DNA"/>
</dbReference>
<dbReference type="Pfam" id="PF12056">
    <property type="entry name" value="DUF3537"/>
    <property type="match status" value="1"/>
</dbReference>
<dbReference type="PANTHER" id="PTHR31963:SF29">
    <property type="entry name" value="OS02G0566400 PROTEIN"/>
    <property type="match status" value="1"/>
</dbReference>
<feature type="transmembrane region" description="Helical" evidence="1">
    <location>
        <begin position="90"/>
        <end position="111"/>
    </location>
</feature>
<reference evidence="2 3" key="1">
    <citation type="journal article" date="2014" name="Agronomy (Basel)">
        <title>A Draft Genome Sequence for Ensete ventricosum, the Drought-Tolerant Tree Against Hunger.</title>
        <authorList>
            <person name="Harrison J."/>
            <person name="Moore K.A."/>
            <person name="Paszkiewicz K."/>
            <person name="Jones T."/>
            <person name="Grant M."/>
            <person name="Ambacheew D."/>
            <person name="Muzemil S."/>
            <person name="Studholme D.J."/>
        </authorList>
    </citation>
    <scope>NUCLEOTIDE SEQUENCE [LARGE SCALE GENOMIC DNA]</scope>
</reference>
<name>A0A426ZNV7_ENSVE</name>
<keyword evidence="1" id="KW-0812">Transmembrane</keyword>
<dbReference type="AlphaFoldDB" id="A0A426ZNV7"/>
<accession>A0A426ZNV7</accession>
<feature type="transmembrane region" description="Helical" evidence="1">
    <location>
        <begin position="58"/>
        <end position="78"/>
    </location>
</feature>